<feature type="chain" id="PRO_5011758770" description="DUF1795 domain-containing protein" evidence="1">
    <location>
        <begin position="26"/>
        <end position="168"/>
    </location>
</feature>
<dbReference type="EMBL" id="FNFL01000001">
    <property type="protein sequence ID" value="SDJ85054.1"/>
    <property type="molecule type" value="Genomic_DNA"/>
</dbReference>
<name>A0A1G8X3L6_9BACI</name>
<keyword evidence="1" id="KW-0732">Signal</keyword>
<dbReference type="PROSITE" id="PS51257">
    <property type="entry name" value="PROKAR_LIPOPROTEIN"/>
    <property type="match status" value="1"/>
</dbReference>
<dbReference type="RefSeq" id="WP_093211835.1">
    <property type="nucleotide sequence ID" value="NZ_FNFL01000001.1"/>
</dbReference>
<reference evidence="2 3" key="1">
    <citation type="submission" date="2016-10" db="EMBL/GenBank/DDBJ databases">
        <authorList>
            <person name="de Groot N.N."/>
        </authorList>
    </citation>
    <scope>NUCLEOTIDE SEQUENCE [LARGE SCALE GENOMIC DNA]</scope>
    <source>
        <strain evidence="2 3">CGMCC 1.6502</strain>
    </source>
</reference>
<evidence type="ECO:0000313" key="3">
    <source>
        <dbReference type="Proteomes" id="UP000198694"/>
    </source>
</evidence>
<dbReference type="Proteomes" id="UP000198694">
    <property type="component" value="Unassembled WGS sequence"/>
</dbReference>
<evidence type="ECO:0008006" key="4">
    <source>
        <dbReference type="Google" id="ProtNLM"/>
    </source>
</evidence>
<dbReference type="AlphaFoldDB" id="A0A1G8X3L6"/>
<proteinExistence type="predicted"/>
<dbReference type="OrthoDB" id="2943894at2"/>
<keyword evidence="3" id="KW-1185">Reference proteome</keyword>
<dbReference type="STRING" id="407036.SAMN05216243_1134"/>
<feature type="signal peptide" evidence="1">
    <location>
        <begin position="1"/>
        <end position="25"/>
    </location>
</feature>
<accession>A0A1G8X3L6</accession>
<protein>
    <recommendedName>
        <fullName evidence="4">DUF1795 domain-containing protein</fullName>
    </recommendedName>
</protein>
<evidence type="ECO:0000313" key="2">
    <source>
        <dbReference type="EMBL" id="SDJ85054.1"/>
    </source>
</evidence>
<evidence type="ECO:0000256" key="1">
    <source>
        <dbReference type="SAM" id="SignalP"/>
    </source>
</evidence>
<gene>
    <name evidence="2" type="ORF">SAMN05216243_1134</name>
</gene>
<sequence>MKHGKHLLRLLLIGIVLLLSACGQAESKQQAAGQNDEPEALFKNSEYGILVPDSAGWELEEESMKDNLHTTFKNGDIKAIITSFDTKKTFEQLKTELKASSGKVEIIKDEKDKLSFESSLKSSIRTDIIFKKKADYTYIFTFMTPVSKYELAEQEITQFIDNVKLNKS</sequence>
<organism evidence="2 3">
    <name type="scientific">Sediminibacillus albus</name>
    <dbReference type="NCBI Taxonomy" id="407036"/>
    <lineage>
        <taxon>Bacteria</taxon>
        <taxon>Bacillati</taxon>
        <taxon>Bacillota</taxon>
        <taxon>Bacilli</taxon>
        <taxon>Bacillales</taxon>
        <taxon>Bacillaceae</taxon>
        <taxon>Sediminibacillus</taxon>
    </lineage>
</organism>